<name>A0ABY8QE54_9RHOB</name>
<organism evidence="1 2">
    <name type="scientific">Tropicibacter oceani</name>
    <dbReference type="NCBI Taxonomy" id="3058420"/>
    <lineage>
        <taxon>Bacteria</taxon>
        <taxon>Pseudomonadati</taxon>
        <taxon>Pseudomonadota</taxon>
        <taxon>Alphaproteobacteria</taxon>
        <taxon>Rhodobacterales</taxon>
        <taxon>Roseobacteraceae</taxon>
        <taxon>Tropicibacter</taxon>
    </lineage>
</organism>
<protein>
    <submittedName>
        <fullName evidence="1">Kelch repeat-containing protein</fullName>
    </submittedName>
</protein>
<dbReference type="InterPro" id="IPR006652">
    <property type="entry name" value="Kelch_1"/>
</dbReference>
<dbReference type="PANTHER" id="PTHR46375:SF3">
    <property type="entry name" value="KELCH REPEAT AND BTB DOMAIN-CONTAINING PROTEIN 13"/>
    <property type="match status" value="1"/>
</dbReference>
<dbReference type="InterPro" id="IPR052392">
    <property type="entry name" value="Kelch-BTB_domain-containing"/>
</dbReference>
<dbReference type="SMART" id="SM00612">
    <property type="entry name" value="Kelch"/>
    <property type="match status" value="5"/>
</dbReference>
<reference evidence="1 2" key="1">
    <citation type="submission" date="2023-05" db="EMBL/GenBank/DDBJ databases">
        <title>YMD87, complete Genome.</title>
        <authorList>
            <person name="Zhang J."/>
            <person name="Xu X."/>
        </authorList>
    </citation>
    <scope>NUCLEOTIDE SEQUENCE [LARGE SCALE GENOMIC DNA]</scope>
    <source>
        <strain evidence="1 2">YMD87</strain>
    </source>
</reference>
<dbReference type="InterPro" id="IPR011043">
    <property type="entry name" value="Gal_Oxase/kelch_b-propeller"/>
</dbReference>
<dbReference type="InterPro" id="IPR015915">
    <property type="entry name" value="Kelch-typ_b-propeller"/>
</dbReference>
<dbReference type="SUPFAM" id="SSF50965">
    <property type="entry name" value="Galactose oxidase, central domain"/>
    <property type="match status" value="1"/>
</dbReference>
<evidence type="ECO:0000313" key="1">
    <source>
        <dbReference type="EMBL" id="WGW02288.1"/>
    </source>
</evidence>
<evidence type="ECO:0000313" key="2">
    <source>
        <dbReference type="Proteomes" id="UP001241605"/>
    </source>
</evidence>
<dbReference type="PANTHER" id="PTHR46375">
    <property type="entry name" value="KELCH REPEAT AND BTB DOMAIN-CONTAINING PROTEIN 13-RELATED"/>
    <property type="match status" value="1"/>
</dbReference>
<dbReference type="EMBL" id="CP124616">
    <property type="protein sequence ID" value="WGW02288.1"/>
    <property type="molecule type" value="Genomic_DNA"/>
</dbReference>
<proteinExistence type="predicted"/>
<accession>A0ABY8QE54</accession>
<dbReference type="Pfam" id="PF24681">
    <property type="entry name" value="Kelch_KLHDC2_KLHL20_DRC7"/>
    <property type="match status" value="1"/>
</dbReference>
<dbReference type="RefSeq" id="WP_282298922.1">
    <property type="nucleotide sequence ID" value="NZ_CP124616.1"/>
</dbReference>
<keyword evidence="2" id="KW-1185">Reference proteome</keyword>
<dbReference type="Gene3D" id="2.120.10.80">
    <property type="entry name" value="Kelch-type beta propeller"/>
    <property type="match status" value="2"/>
</dbReference>
<gene>
    <name evidence="1" type="ORF">QF118_09995</name>
</gene>
<sequence length="342" mass="37747">MNTLFWKYLPLKPALYPWANKFFGPRFLSWTTQAALPVAQRMAQGVVVNDKIYVFGGDEFKEYAEGHVFTKPAETVFVYDTQAKSWDTAGPVKTPRSHCAAFRHGENRICVMGGFEKVPGQWARSNKIEFFDCATHTWTSGGNFPANRNHYAAVLVDDRYIYAIGGRLDASSDFDLTNQVIRHDLETNEVCWPGTIAPLPTPRASLTAVVGKDGLIYALGGLNDAGDLDTVEAFDPAANEWHSKAPMLMPRRDFSAVVGPSGHIYVLGGMTQGASVPYGERYDPALDSWTPVPDLPEARMYHTAAITQENRIFVIGGQLKEDCSADPVLMDSVWATTQAVTD</sequence>
<dbReference type="Proteomes" id="UP001241605">
    <property type="component" value="Chromosome"/>
</dbReference>